<proteinExistence type="predicted"/>
<keyword evidence="6" id="KW-0788">Thiol protease</keyword>
<dbReference type="Proteomes" id="UP000076863">
    <property type="component" value="Unassembled WGS sequence"/>
</dbReference>
<feature type="region of interest" description="Disordered" evidence="7">
    <location>
        <begin position="2854"/>
        <end position="2875"/>
    </location>
</feature>
<dbReference type="EMBL" id="AZHA01000007">
    <property type="protein sequence ID" value="OAA46730.1"/>
    <property type="molecule type" value="Genomic_DNA"/>
</dbReference>
<feature type="compositionally biased region" description="Basic and acidic residues" evidence="7">
    <location>
        <begin position="2854"/>
        <end position="2864"/>
    </location>
</feature>
<evidence type="ECO:0000256" key="5">
    <source>
        <dbReference type="ARBA" id="ARBA00022801"/>
    </source>
</evidence>
<dbReference type="OrthoDB" id="4866634at2759"/>
<evidence type="ECO:0000256" key="7">
    <source>
        <dbReference type="SAM" id="MobiDB-lite"/>
    </source>
</evidence>
<evidence type="ECO:0000259" key="10">
    <source>
        <dbReference type="Pfam" id="PF20255"/>
    </source>
</evidence>
<sequence length="3249" mass="367814">MNAVEVDGPDYRALIKDIFLLPELADKSLITPFTTDLPKLLICALESSEGLFPEECNGQLRQCRNSINNFLQARTGTNQINEQGVYKLLQSKCAGTPSILIVLPIGVANHFTAAIPLYLQHHNAGIIVRWSQRHRRIEAFQLSPKVQAVETVGRLRRQFPEISVVIQEATAANNDFIEVFAETMAEIDKTDIPGLKPTKSVKGKSYEVRFDATQPDHLFDAIFGFLFTEQSSGKDVPAHAKIVKHTRDFVLHVENETTAIRRSPIWLLLKVVLQQELRHSKAMSDYTLYKQFMVLFFALLLDSACDRNLDSHTLHCMRRKIGYRMWKLQDKAVGPWMKNVQHALDKANGLLNTRWEKIVKRDQGLTAITLPQFLADATDCSAMHSELDIFLAKVRQTPTQTNNTVADPRSDIISWGQDKLPNMKQLGDESHPTNIFNLIMVETWVEDYLWDFIRAQEKDECTCSDIRSFAVAYFKRAHDVYKDLPDHMSIMYLTLLELWIASDISAVARNPSLREYTPFGVEDICWEALILQRKRDLSRLSRAEEYLRSRSLDKMSITADYGKADCFASRFAQASAPHVALRATIDGDEDKNAEEKATELERLIKKQKWHFDCHAKMQCDPTTCRIGTGQLPCKRCSHLVLARELTITPYFKILPDDEHVANTVIFELNPPADISAWRDFCLFLQLNVAGHSNSRGNPPIYSYLHNYKLFEPYDEKNTFNSDRRICMASLPPRKGTNNPIQVRQDLKLSEICVPHPMKWRLFDSDQRQFIKKIEKESLIPDTCRIKLDEGNKILQELCCSSASDTDALTTANDLITMRLEYENTIVLKHNEELGSLYLCYHATWPKILRELRGTSIDWTAPETFSVILQVALEAGPKQKQSELRLKHVQLHDNAFATEVLDEISRVLDIYTASFSGRTALAVFCTIAIKILSEAPDPCHAKAYQILKIIRNTCFGWLRDRRMNVLDVTSGLFATQLDLALLCVYTYNLSSRALKHFLTDTAEGHGEQYIFASTIIQESKSILTTQFQKSLYSSWLRVAVIAAPILCGQVQRGELGSIINGLEFSLGRAPRLSPDADCFSHVSGPWIKTRTRPCPEVVCKIIHLNTMTGEILLDGFSPRHLSAEFLTHKDFCALFGRMSPAVTPSNHPIYQYQFHHAFKGFVIEIGLEKVTSAQKADKVESLLHLRATKGDLVYVLVPRQILSKPSFPFPKEYLNRYFYWHQVTHCPFQVDLYSYQSPWDCDSIAGQLLHQRSGGWVLKQHGRDRVVMPVTVTHYEELSKIFQYFKTENDFRVILDQEKKTLEVCLGKLGLNFFVDHGSAVIRSVEFKDMCIDHGYSPPTLIGLLPKLILYNQHDHTHRLLVILDGEETVLQGSEHVDIVIRIKEETAVQVYTIDDFLKQLKGNQTWRSKAWLAYLSALTSHPMPDPFTSRTGQETALEILTSSAITSFDALEAKDLALLQKIGQLSPGIQFRKRGGLNIPTIEWNRKLHPASHHEKYWFAVEKIQDRADRLNIFKKDSTNEQRKYSEAETRNRESHAIRLACLRTGEYDGHTTAHDADYYFRMPGPEPKRKKDSMAAVPGKFDYGSSSGFQRAYYAAYGAKYRRRFNSTTPSPSSILGQMTITGTIKGVTKHYNAHNLRYTPKWASTAESTLVEDLCSVHEALSRSRIEDHNPFRLRLWLSTVASGMEGSESSIVIPILGAMVNENYKTGVEIPTTSNTNNSRGTEYSADQIVTVLNEAKRMPQSNTSINGQILQSSENFNQTQDKIISLLAKRIAKNGLIHLPPHLAFLNVMPATESIRELFKIWNLNKKWYKYAEHLCALVSSLEVSDSKAPAVLHVLPKVDRSSATKRMSGHITVESIMGQSPENFSSSNEWRTKFVIDLNSLLQIGKCSIQPALLSMPISLCEKTTKQHEKTYIKSLDASIQALKTHDSIKQAIPQYSVIHALAKAYNGKIEARLQARLHEADAAVTRVTSSNTSFSNAVRNSDILPHISLRWLLRRLSFSNRATLSSRWSGLIQQIAVLCRDRQHMHRIMKACSTKSDLLNELKTIERYIYDDSLFPDAVLLEIEQDVCLRSNQLEIARQMRDRPRGENAVMQLNMGEGKSSIIIPILSASLAQGKTLVRVFAGRHQSKQMMDTLITAMSGLLDRPVFCMPFNRDSKLSPKSILKVKESLLDCVNNGGVLLLQPEHHLSLLLSTSLNEEPAATRNYVSLLKYIKTTSRDIIDECDELLSPTYELLYTIGTQGQSTLRPTGGSSYRVLYQTNPEQPDAFPSFCFLTPASLCAVLTEVARKFVIKGITGFPVSRYPSRIKKAIFDYITMPEVPEKTVKKVEELGEAAKSGLALVRGCITGDVLRVPLLRKRWRVDYGCDFRRTPPTRLAVPFSAKDVPKPRAEFSNTDVVILFTQLSYYHSGLHEEHVRDLIEYMLISDDGHDIYGRWFKNSMMPFQLQILKAVNLQDDKQFHELFFPNIRYSMKAINHFLSRLVFPTELGAFSHHMAASGWDLAEVTAHPTTGFSGTTDQCELLPLEMKHLNLPTQAHTNALVLNNILSTENTVLSMHTELEKRSFDGSDLIDHVIKDGQIRVILDVGAQVIKLSNRQVAERWLQQTQDSTIKAVIFCDDTDALSVIDRSGTALPLKVSIYAKKLDACAVFLDEAHTRGTDLRLPPNYKAAVTLGPGLTKDRLAQACMRMRNLGNGQTLVFYVSFEVENSIRSLLSLSDEQPLTINYIIQWSILQTQASITRQIPHWAKQGRRHGEQAEAWKSVFSIKHPTAAKFEGIQELFKSYAPQSAKAATQRRVRNASHASSGAETSSRFEKRNPDLMDRLNSRCLQYGISKSSSGGIDETCEREVAPEVENEKQVSKPPKPAAMESSHNKALDKFIETGEIDDQLPMLEWAFQSLGRTTLGDMLNKLKFPRTLRVTTDFAQAVDTDDPTDAYQNHVAYVLHIKPALARHGDSPAVVIITQSDLENNWSAIKKSKMVDLHLYNAKVTPEPARRVRYIYPLNIACSYTHPTTTRIALDLFAGQLYFGSYHEYIEVSSFLGLAYFDDTEGIEVDPDGFIPSYERHKIPAWHRHANQYWDTFDTSPVPFLKRFLGVVRSHGAGIECTHMGRILDGERLGSKEFPDFKARGPEDVEPGVETERGARIETKAQRDQRMQMQGKRSREDEPGSMAEPALKRPRLAASEAAEMAKMVIARTQKRSAPEAAAKKSRVAATGSKEREEMKEKLRKAAQKIMDKRKRESNE</sequence>
<comment type="catalytic activity">
    <reaction evidence="1">
        <text>Thiol-dependent hydrolysis of ester, thioester, amide, peptide and isopeptide bonds formed by the C-terminal Gly of ubiquitin (a 76-residue protein attached to proteins as an intracellular targeting signal).</text>
        <dbReference type="EC" id="3.4.19.12"/>
    </reaction>
</comment>
<feature type="compositionally biased region" description="Basic and acidic residues" evidence="7">
    <location>
        <begin position="3128"/>
        <end position="3137"/>
    </location>
</feature>
<keyword evidence="12" id="KW-1185">Reference proteome</keyword>
<dbReference type="EC" id="3.4.19.12" evidence="2"/>
<keyword evidence="4" id="KW-0833">Ubl conjugation pathway</keyword>
<dbReference type="Pfam" id="PF20255">
    <property type="entry name" value="DUF6606"/>
    <property type="match status" value="1"/>
</dbReference>
<feature type="domain" description="DUF3638" evidence="8">
    <location>
        <begin position="2057"/>
        <end position="2250"/>
    </location>
</feature>
<dbReference type="InterPro" id="IPR022099">
    <property type="entry name" value="DUF3638"/>
</dbReference>
<feature type="region of interest" description="Disordered" evidence="7">
    <location>
        <begin position="3201"/>
        <end position="3249"/>
    </location>
</feature>
<feature type="region of interest" description="Disordered" evidence="7">
    <location>
        <begin position="2797"/>
        <end position="2819"/>
    </location>
</feature>
<dbReference type="InterPro" id="IPR051346">
    <property type="entry name" value="OTU_Deubiquitinase"/>
</dbReference>
<dbReference type="Pfam" id="PF12359">
    <property type="entry name" value="DUF3645"/>
    <property type="match status" value="1"/>
</dbReference>
<evidence type="ECO:0000259" key="8">
    <source>
        <dbReference type="Pfam" id="PF12340"/>
    </source>
</evidence>
<evidence type="ECO:0000313" key="11">
    <source>
        <dbReference type="EMBL" id="OAA46730.1"/>
    </source>
</evidence>
<accession>A0A162LXV8</accession>
<dbReference type="PANTHER" id="PTHR13367:SF34">
    <property type="match status" value="1"/>
</dbReference>
<protein>
    <recommendedName>
        <fullName evidence="2">ubiquitinyl hydrolase 1</fullName>
        <ecNumber evidence="2">3.4.19.12</ecNumber>
    </recommendedName>
</protein>
<evidence type="ECO:0000259" key="9">
    <source>
        <dbReference type="Pfam" id="PF12359"/>
    </source>
</evidence>
<dbReference type="PANTHER" id="PTHR13367">
    <property type="entry name" value="UBIQUITIN THIOESTERASE"/>
    <property type="match status" value="1"/>
</dbReference>
<feature type="domain" description="DUF3645" evidence="9">
    <location>
        <begin position="2374"/>
        <end position="2407"/>
    </location>
</feature>
<dbReference type="InterPro" id="IPR046541">
    <property type="entry name" value="DUF6606"/>
</dbReference>
<evidence type="ECO:0000256" key="3">
    <source>
        <dbReference type="ARBA" id="ARBA00022670"/>
    </source>
</evidence>
<dbReference type="GO" id="GO:0004843">
    <property type="term" value="F:cysteine-type deubiquitinase activity"/>
    <property type="evidence" value="ECO:0007669"/>
    <property type="project" value="UniProtKB-EC"/>
</dbReference>
<organism evidence="11 12">
    <name type="scientific">Beauveria brongniartii RCEF 3172</name>
    <dbReference type="NCBI Taxonomy" id="1081107"/>
    <lineage>
        <taxon>Eukaryota</taxon>
        <taxon>Fungi</taxon>
        <taxon>Dikarya</taxon>
        <taxon>Ascomycota</taxon>
        <taxon>Pezizomycotina</taxon>
        <taxon>Sordariomycetes</taxon>
        <taxon>Hypocreomycetidae</taxon>
        <taxon>Hypocreales</taxon>
        <taxon>Cordycipitaceae</taxon>
        <taxon>Beauveria</taxon>
        <taxon>Beauveria brongniartii</taxon>
    </lineage>
</organism>
<evidence type="ECO:0000256" key="4">
    <source>
        <dbReference type="ARBA" id="ARBA00022786"/>
    </source>
</evidence>
<dbReference type="Pfam" id="PF12340">
    <property type="entry name" value="DUF3638"/>
    <property type="match status" value="1"/>
</dbReference>
<comment type="caution">
    <text evidence="11">The sequence shown here is derived from an EMBL/GenBank/DDBJ whole genome shotgun (WGS) entry which is preliminary data.</text>
</comment>
<feature type="region of interest" description="Disordered" evidence="7">
    <location>
        <begin position="3128"/>
        <end position="3182"/>
    </location>
</feature>
<dbReference type="InterPro" id="IPR022105">
    <property type="entry name" value="DUF3645"/>
</dbReference>
<feature type="compositionally biased region" description="Basic and acidic residues" evidence="7">
    <location>
        <begin position="3239"/>
        <end position="3249"/>
    </location>
</feature>
<name>A0A162LXV8_9HYPO</name>
<evidence type="ECO:0000256" key="1">
    <source>
        <dbReference type="ARBA" id="ARBA00000707"/>
    </source>
</evidence>
<gene>
    <name evidence="11" type="ORF">BBO_03285</name>
</gene>
<keyword evidence="5" id="KW-0378">Hydrolase</keyword>
<dbReference type="GO" id="GO:0006508">
    <property type="term" value="P:proteolysis"/>
    <property type="evidence" value="ECO:0007669"/>
    <property type="project" value="UniProtKB-KW"/>
</dbReference>
<evidence type="ECO:0000313" key="12">
    <source>
        <dbReference type="Proteomes" id="UP000076863"/>
    </source>
</evidence>
<feature type="compositionally biased region" description="Polar residues" evidence="7">
    <location>
        <begin position="2806"/>
        <end position="2815"/>
    </location>
</feature>
<feature type="compositionally biased region" description="Basic and acidic residues" evidence="7">
    <location>
        <begin position="3144"/>
        <end position="3160"/>
    </location>
</feature>
<evidence type="ECO:0000256" key="6">
    <source>
        <dbReference type="ARBA" id="ARBA00022807"/>
    </source>
</evidence>
<keyword evidence="3" id="KW-0645">Protease</keyword>
<evidence type="ECO:0000256" key="2">
    <source>
        <dbReference type="ARBA" id="ARBA00012759"/>
    </source>
</evidence>
<feature type="domain" description="DUF6606" evidence="10">
    <location>
        <begin position="14"/>
        <end position="301"/>
    </location>
</feature>
<reference evidence="11 12" key="1">
    <citation type="journal article" date="2016" name="Genome Biol. Evol.">
        <title>Divergent and convergent evolution of fungal pathogenicity.</title>
        <authorList>
            <person name="Shang Y."/>
            <person name="Xiao G."/>
            <person name="Zheng P."/>
            <person name="Cen K."/>
            <person name="Zhan S."/>
            <person name="Wang C."/>
        </authorList>
    </citation>
    <scope>NUCLEOTIDE SEQUENCE [LARGE SCALE GENOMIC DNA]</scope>
    <source>
        <strain evidence="11 12">RCEF 3172</strain>
    </source>
</reference>